<dbReference type="PANTHER" id="PTHR46959:SF2">
    <property type="entry name" value="SULFOQUINOVOSIDASE"/>
    <property type="match status" value="1"/>
</dbReference>
<protein>
    <submittedName>
        <fullName evidence="1">Uncharacterized protein</fullName>
    </submittedName>
</protein>
<name>A0A6J5VB90_PRUAR</name>
<dbReference type="AlphaFoldDB" id="A0A6J5VB90"/>
<accession>A0A6J5VB90</accession>
<reference evidence="1 2" key="1">
    <citation type="submission" date="2020-05" db="EMBL/GenBank/DDBJ databases">
        <authorList>
            <person name="Campoy J."/>
            <person name="Schneeberger K."/>
            <person name="Spophaly S."/>
        </authorList>
    </citation>
    <scope>NUCLEOTIDE SEQUENCE [LARGE SCALE GENOMIC DNA]</scope>
    <source>
        <strain evidence="1">PruArmRojPasFocal</strain>
    </source>
</reference>
<evidence type="ECO:0000313" key="1">
    <source>
        <dbReference type="EMBL" id="CAB4286286.1"/>
    </source>
</evidence>
<organism evidence="1 2">
    <name type="scientific">Prunus armeniaca</name>
    <name type="common">Apricot</name>
    <name type="synonym">Armeniaca vulgaris</name>
    <dbReference type="NCBI Taxonomy" id="36596"/>
    <lineage>
        <taxon>Eukaryota</taxon>
        <taxon>Viridiplantae</taxon>
        <taxon>Streptophyta</taxon>
        <taxon>Embryophyta</taxon>
        <taxon>Tracheophyta</taxon>
        <taxon>Spermatophyta</taxon>
        <taxon>Magnoliopsida</taxon>
        <taxon>eudicotyledons</taxon>
        <taxon>Gunneridae</taxon>
        <taxon>Pentapetalae</taxon>
        <taxon>rosids</taxon>
        <taxon>fabids</taxon>
        <taxon>Rosales</taxon>
        <taxon>Rosaceae</taxon>
        <taxon>Amygdaloideae</taxon>
        <taxon>Amygdaleae</taxon>
        <taxon>Prunus</taxon>
    </lineage>
</organism>
<dbReference type="InterPro" id="IPR052990">
    <property type="entry name" value="Sulfoquinovosidase_GH31"/>
</dbReference>
<dbReference type="PANTHER" id="PTHR46959">
    <property type="entry name" value="SULFOQUINOVOSIDASE"/>
    <property type="match status" value="1"/>
</dbReference>
<proteinExistence type="predicted"/>
<dbReference type="EMBL" id="CAEKDK010000007">
    <property type="protein sequence ID" value="CAB4286286.1"/>
    <property type="molecule type" value="Genomic_DNA"/>
</dbReference>
<gene>
    <name evidence="1" type="ORF">CURHAP_LOCUS43318</name>
</gene>
<dbReference type="Proteomes" id="UP000507222">
    <property type="component" value="Unassembled WGS sequence"/>
</dbReference>
<sequence>METIEKHNLRGKGTRDLLLCKVKLGQTNFEFRTKASPAASGRYKGFRRRLGQFRNAGLGEEELEELKAEEFKEFNRVCVTYSSERNERFMVLGSNSSHMDLKEKGYPYWFRNKVLGEGEGITITFAANLISYRAGGDWSTTYAPSRSI</sequence>
<evidence type="ECO:0000313" key="2">
    <source>
        <dbReference type="Proteomes" id="UP000507222"/>
    </source>
</evidence>